<keyword evidence="1" id="KW-0805">Transcription regulation</keyword>
<evidence type="ECO:0000259" key="3">
    <source>
        <dbReference type="PROSITE" id="PS01124"/>
    </source>
</evidence>
<protein>
    <submittedName>
        <fullName evidence="4">Helix-turn-helix transcriptional regulator</fullName>
    </submittedName>
</protein>
<feature type="domain" description="HTH araC/xylS-type" evidence="3">
    <location>
        <begin position="249"/>
        <end position="347"/>
    </location>
</feature>
<gene>
    <name evidence="4" type="ORF">ACFSR5_05870</name>
</gene>
<evidence type="ECO:0000256" key="1">
    <source>
        <dbReference type="ARBA" id="ARBA00023015"/>
    </source>
</evidence>
<dbReference type="InterPro" id="IPR018060">
    <property type="entry name" value="HTH_AraC"/>
</dbReference>
<evidence type="ECO:0000313" key="5">
    <source>
        <dbReference type="Proteomes" id="UP001597545"/>
    </source>
</evidence>
<dbReference type="PANTHER" id="PTHR47893:SF1">
    <property type="entry name" value="REGULATORY PROTEIN PCHR"/>
    <property type="match status" value="1"/>
</dbReference>
<sequence>METSVLQLLQAHPDLANRWHLHERLAREMAVFPPQFDFDLRAIENNPFQIQTHVSKRYGCTMQVVELSSPAGIHIMHSQLVADIDGFVEINARTPYVQLYLALEDNRSYYAEGDLLGKLKKGHQQLFLFQETTVTGFWNAFATNRFLEVNLSIDFLRRFCPTSDELWKKVEDMMHRKQAGSLFPAAVAISKAQEEIIQQLLQIERIPEAWRDFYLQSKISELVILAVSQRQLPSEKPAELPAPMIQLMDKAKEILRDNMHCPPKIEDLAMELGTNQSYLKKFFKERHHMTIHAFLTQERMLAAKQLLKENTKNIYEISRFLGYKNPAHFSTCFKKHYGIRPKNAHQL</sequence>
<dbReference type="Gene3D" id="1.10.10.60">
    <property type="entry name" value="Homeodomain-like"/>
    <property type="match status" value="2"/>
</dbReference>
<organism evidence="4 5">
    <name type="scientific">Sphingobacterium suaedae</name>
    <dbReference type="NCBI Taxonomy" id="1686402"/>
    <lineage>
        <taxon>Bacteria</taxon>
        <taxon>Pseudomonadati</taxon>
        <taxon>Bacteroidota</taxon>
        <taxon>Sphingobacteriia</taxon>
        <taxon>Sphingobacteriales</taxon>
        <taxon>Sphingobacteriaceae</taxon>
        <taxon>Sphingobacterium</taxon>
    </lineage>
</organism>
<reference evidence="5" key="1">
    <citation type="journal article" date="2019" name="Int. J. Syst. Evol. Microbiol.">
        <title>The Global Catalogue of Microorganisms (GCM) 10K type strain sequencing project: providing services to taxonomists for standard genome sequencing and annotation.</title>
        <authorList>
            <consortium name="The Broad Institute Genomics Platform"/>
            <consortium name="The Broad Institute Genome Sequencing Center for Infectious Disease"/>
            <person name="Wu L."/>
            <person name="Ma J."/>
        </authorList>
    </citation>
    <scope>NUCLEOTIDE SEQUENCE [LARGE SCALE GENOMIC DNA]</scope>
    <source>
        <strain evidence="5">KCTC 42662</strain>
    </source>
</reference>
<dbReference type="InterPro" id="IPR053142">
    <property type="entry name" value="PchR_regulatory_protein"/>
</dbReference>
<keyword evidence="2" id="KW-0804">Transcription</keyword>
<name>A0ABW5KED2_9SPHI</name>
<dbReference type="SUPFAM" id="SSF46689">
    <property type="entry name" value="Homeodomain-like"/>
    <property type="match status" value="2"/>
</dbReference>
<dbReference type="Pfam" id="PF12833">
    <property type="entry name" value="HTH_18"/>
    <property type="match status" value="1"/>
</dbReference>
<keyword evidence="5" id="KW-1185">Reference proteome</keyword>
<dbReference type="InterPro" id="IPR009057">
    <property type="entry name" value="Homeodomain-like_sf"/>
</dbReference>
<dbReference type="PANTHER" id="PTHR47893">
    <property type="entry name" value="REGULATORY PROTEIN PCHR"/>
    <property type="match status" value="1"/>
</dbReference>
<dbReference type="EMBL" id="JBHULR010000003">
    <property type="protein sequence ID" value="MFD2547171.1"/>
    <property type="molecule type" value="Genomic_DNA"/>
</dbReference>
<evidence type="ECO:0000313" key="4">
    <source>
        <dbReference type="EMBL" id="MFD2547171.1"/>
    </source>
</evidence>
<dbReference type="PROSITE" id="PS01124">
    <property type="entry name" value="HTH_ARAC_FAMILY_2"/>
    <property type="match status" value="1"/>
</dbReference>
<accession>A0ABW5KED2</accession>
<evidence type="ECO:0000256" key="2">
    <source>
        <dbReference type="ARBA" id="ARBA00023163"/>
    </source>
</evidence>
<comment type="caution">
    <text evidence="4">The sequence shown here is derived from an EMBL/GenBank/DDBJ whole genome shotgun (WGS) entry which is preliminary data.</text>
</comment>
<dbReference type="SMART" id="SM00342">
    <property type="entry name" value="HTH_ARAC"/>
    <property type="match status" value="1"/>
</dbReference>
<dbReference type="RefSeq" id="WP_380932223.1">
    <property type="nucleotide sequence ID" value="NZ_JBHUEG010000007.1"/>
</dbReference>
<dbReference type="Proteomes" id="UP001597545">
    <property type="component" value="Unassembled WGS sequence"/>
</dbReference>
<proteinExistence type="predicted"/>